<reference evidence="11 12" key="1">
    <citation type="submission" date="2021-01" db="EMBL/GenBank/DDBJ databases">
        <title>Brevundimonas vitis sp. nov., an bacterium isolated from grape (Vitis vinifera).</title>
        <authorList>
            <person name="Jiang L."/>
            <person name="Lee J."/>
        </authorList>
    </citation>
    <scope>NUCLEOTIDE SEQUENCE [LARGE SCALE GENOMIC DNA]</scope>
    <source>
        <strain evidence="11 12">GRTSA-9</strain>
    </source>
</reference>
<evidence type="ECO:0000256" key="7">
    <source>
        <dbReference type="ARBA" id="ARBA00022927"/>
    </source>
</evidence>
<dbReference type="Pfam" id="PF04612">
    <property type="entry name" value="T2SSM"/>
    <property type="match status" value="1"/>
</dbReference>
<organism evidence="11 12">
    <name type="scientific">Brevundimonas vitisensis</name>
    <dbReference type="NCBI Taxonomy" id="2800818"/>
    <lineage>
        <taxon>Bacteria</taxon>
        <taxon>Pseudomonadati</taxon>
        <taxon>Pseudomonadota</taxon>
        <taxon>Alphaproteobacteria</taxon>
        <taxon>Caulobacterales</taxon>
        <taxon>Caulobacteraceae</taxon>
        <taxon>Brevundimonas</taxon>
    </lineage>
</organism>
<evidence type="ECO:0000256" key="4">
    <source>
        <dbReference type="ARBA" id="ARBA00022475"/>
    </source>
</evidence>
<proteinExistence type="inferred from homology"/>
<evidence type="ECO:0000256" key="1">
    <source>
        <dbReference type="ARBA" id="ARBA00004377"/>
    </source>
</evidence>
<keyword evidence="8 10" id="KW-1133">Transmembrane helix</keyword>
<accession>A0ABX7BRA3</accession>
<comment type="subcellular location">
    <subcellularLocation>
        <location evidence="1">Cell inner membrane</location>
        <topology evidence="1">Single-pass membrane protein</topology>
    </subcellularLocation>
</comment>
<keyword evidence="7" id="KW-0653">Protein transport</keyword>
<comment type="similarity">
    <text evidence="2">Belongs to the GSP M family.</text>
</comment>
<gene>
    <name evidence="11" type="ORF">JIP62_06665</name>
</gene>
<evidence type="ECO:0000256" key="10">
    <source>
        <dbReference type="SAM" id="Phobius"/>
    </source>
</evidence>
<dbReference type="SUPFAM" id="SSF103054">
    <property type="entry name" value="General secretion pathway protein M, EpsM"/>
    <property type="match status" value="1"/>
</dbReference>
<evidence type="ECO:0000256" key="3">
    <source>
        <dbReference type="ARBA" id="ARBA00022448"/>
    </source>
</evidence>
<evidence type="ECO:0000256" key="8">
    <source>
        <dbReference type="ARBA" id="ARBA00022989"/>
    </source>
</evidence>
<dbReference type="Proteomes" id="UP000595448">
    <property type="component" value="Chromosome"/>
</dbReference>
<name>A0ABX7BRA3_9CAUL</name>
<dbReference type="EMBL" id="CP067977">
    <property type="protein sequence ID" value="QQQ19761.1"/>
    <property type="molecule type" value="Genomic_DNA"/>
</dbReference>
<keyword evidence="9 10" id="KW-0472">Membrane</keyword>
<keyword evidence="12" id="KW-1185">Reference proteome</keyword>
<evidence type="ECO:0000313" key="12">
    <source>
        <dbReference type="Proteomes" id="UP000595448"/>
    </source>
</evidence>
<protein>
    <submittedName>
        <fullName evidence="11">Type II secretion system protein M</fullName>
    </submittedName>
</protein>
<keyword evidence="3" id="KW-0813">Transport</keyword>
<keyword evidence="5" id="KW-0997">Cell inner membrane</keyword>
<dbReference type="InterPro" id="IPR023229">
    <property type="entry name" value="T2SS_M_periplasmic_sf"/>
</dbReference>
<evidence type="ECO:0000256" key="9">
    <source>
        <dbReference type="ARBA" id="ARBA00023136"/>
    </source>
</evidence>
<keyword evidence="4" id="KW-1003">Cell membrane</keyword>
<dbReference type="InterPro" id="IPR007690">
    <property type="entry name" value="T2SS_GspM"/>
</dbReference>
<keyword evidence="6 10" id="KW-0812">Transmembrane</keyword>
<evidence type="ECO:0000256" key="2">
    <source>
        <dbReference type="ARBA" id="ARBA00010637"/>
    </source>
</evidence>
<evidence type="ECO:0000256" key="6">
    <source>
        <dbReference type="ARBA" id="ARBA00022692"/>
    </source>
</evidence>
<evidence type="ECO:0000256" key="5">
    <source>
        <dbReference type="ARBA" id="ARBA00022519"/>
    </source>
</evidence>
<dbReference type="RefSeq" id="WP_201104151.1">
    <property type="nucleotide sequence ID" value="NZ_CP067977.1"/>
</dbReference>
<evidence type="ECO:0000313" key="11">
    <source>
        <dbReference type="EMBL" id="QQQ19761.1"/>
    </source>
</evidence>
<feature type="transmembrane region" description="Helical" evidence="10">
    <location>
        <begin position="21"/>
        <end position="44"/>
    </location>
</feature>
<sequence>MKAMIEQARGWWTGRSPRERVMLSVMGALIAALALWFLVVAPALSWRTEAAERRAEANAQRARIEAGLARMQGSSNSTMTVNDMEQVAGQTATAASLNVALAPEDGGLGFTVTQATTGALFGWLAQLQAEHGMTPRTLVVSENADATLSAQGVFAGG</sequence>